<dbReference type="PIRSF" id="PIRSF037090">
    <property type="entry name" value="Iontro_Glu-like_rcpt_pln"/>
    <property type="match status" value="1"/>
</dbReference>
<evidence type="ECO:0000256" key="3">
    <source>
        <dbReference type="ARBA" id="ARBA00022448"/>
    </source>
</evidence>
<feature type="transmembrane region" description="Helical" evidence="15">
    <location>
        <begin position="743"/>
        <end position="768"/>
    </location>
</feature>
<dbReference type="EMBL" id="JXTC01000384">
    <property type="protein sequence ID" value="PON58598.1"/>
    <property type="molecule type" value="Genomic_DNA"/>
</dbReference>
<dbReference type="Gene3D" id="3.40.190.10">
    <property type="entry name" value="Periplasmic binding protein-like II"/>
    <property type="match status" value="2"/>
</dbReference>
<dbReference type="Proteomes" id="UP000237000">
    <property type="component" value="Unassembled WGS sequence"/>
</dbReference>
<dbReference type="GO" id="GO:0016020">
    <property type="term" value="C:membrane"/>
    <property type="evidence" value="ECO:0007669"/>
    <property type="project" value="UniProtKB-SubCell"/>
</dbReference>
<proteinExistence type="inferred from homology"/>
<evidence type="ECO:0000313" key="17">
    <source>
        <dbReference type="EMBL" id="PON58598.1"/>
    </source>
</evidence>
<evidence type="ECO:0000256" key="7">
    <source>
        <dbReference type="ARBA" id="ARBA00023065"/>
    </source>
</evidence>
<gene>
    <name evidence="17" type="ORF">TorRG33x02_290830</name>
</gene>
<feature type="transmembrane region" description="Helical" evidence="15">
    <location>
        <begin position="499"/>
        <end position="521"/>
    </location>
</feature>
<dbReference type="CDD" id="cd19990">
    <property type="entry name" value="PBP1_GABAb_receptor_plant"/>
    <property type="match status" value="1"/>
</dbReference>
<dbReference type="CDD" id="cd13686">
    <property type="entry name" value="GluR_Plant"/>
    <property type="match status" value="1"/>
</dbReference>
<feature type="domain" description="Ionotropic glutamate receptor C-terminal" evidence="16">
    <location>
        <begin position="375"/>
        <end position="725"/>
    </location>
</feature>
<keyword evidence="9 13" id="KW-0675">Receptor</keyword>
<keyword evidence="5" id="KW-0732">Signal</keyword>
<feature type="transmembrane region" description="Helical" evidence="15">
    <location>
        <begin position="563"/>
        <end position="587"/>
    </location>
</feature>
<protein>
    <recommendedName>
        <fullName evidence="13">Glutamate receptor</fullName>
    </recommendedName>
</protein>
<dbReference type="SUPFAM" id="SSF53850">
    <property type="entry name" value="Periplasmic binding protein-like II"/>
    <property type="match status" value="1"/>
</dbReference>
<accession>A0A2P5CC40</accession>
<evidence type="ECO:0000313" key="18">
    <source>
        <dbReference type="Proteomes" id="UP000237000"/>
    </source>
</evidence>
<dbReference type="SUPFAM" id="SSF53822">
    <property type="entry name" value="Periplasmic binding protein-like I"/>
    <property type="match status" value="1"/>
</dbReference>
<evidence type="ECO:0000256" key="2">
    <source>
        <dbReference type="ARBA" id="ARBA00008685"/>
    </source>
</evidence>
<dbReference type="FunFam" id="3.40.50.2300:FF:000081">
    <property type="entry name" value="Glutamate receptor"/>
    <property type="match status" value="1"/>
</dbReference>
<dbReference type="Gene3D" id="1.10.287.70">
    <property type="match status" value="1"/>
</dbReference>
<comment type="similarity">
    <text evidence="2 13">Belongs to the glutamate-gated ion channel (TC 1.A.10.1) family.</text>
</comment>
<comment type="subcellular location">
    <subcellularLocation>
        <location evidence="1">Membrane</location>
        <topology evidence="1">Multi-pass membrane protein</topology>
    </subcellularLocation>
</comment>
<dbReference type="InterPro" id="IPR017103">
    <property type="entry name" value="Iontropic_Glu_rcpt_pln"/>
</dbReference>
<dbReference type="InterPro" id="IPR001828">
    <property type="entry name" value="ANF_lig-bd_rcpt"/>
</dbReference>
<keyword evidence="11 13" id="KW-1071">Ligand-gated ion channel</keyword>
<sequence>MKDKNIHAIIGPQRSTQARFVTNLGEKAKVPIISFSATSPSLSPTHNPFFIRTAQDDSSQVKAIASIVQKYGWQEIVLIYEDTEYGNGLIPYLTDAFQQINTQVSYRSVISPSNNIDHYQKNIAKELSQIMARETRVLLVHMTTLLGSELFQQATEVGMLSEGFAWIITDGLSTLLDPMSKDAIFGSMQGVLGVRPHVPMSKGLKNFKRRYFNSTNGKNSNQINLFGLWAYDTIWALARAIELVVEMNVNSSSFTKIIGDKGSNESFGLSRISEIGPMLLEMLEATKFQGLSGKFHLRGRQLQHVAYEIVNVIGKRERVIGYWTAHKGIILRDLANSSTSTTSIEDQVLNLIVWPGLTRIPPKGWVIPLIGQKLKIGVPVPNSFKEFFKVEWDLYTDEPTFSGFSYDIFLAALDKLPFALPYKFIPFANSSRKMAGAYDDLLYQIKLKKYDAVIGDVTINANRTSYVDFTLPYSDSGVSMVVKIKDVEKNNMWIFLKPLSWDLWLTTGGAFILTGFVVWVFEHPTNTEFRGPPNRQLGTIFWFSFSTLVFAHREKVVNNWSRFVLIIWIFVVLILTQSYTASLASVLTIQRLQPAIADISELIRNGASVGYQRNSFVRGFLTEQLNFDSSKLRPYSNPDEYHEALSRGSQNGGVDAIFDEIPYIRLFLAKYCSKYTMVGPTYKSDGFGFAFSLGSPLVSYISKAILNVTENHIKMRELEQKYFGDQTLCQDQSSKFSSDGLSLSVYSFGGLFIITGVVSVFSCLIYLIKFHRKCWPFVNTNNSESSLWSRVTNKMARYFDNKVLPSHDFNNRTESNIRGEVLSINDSSFQNYLTSFSQGVEITTIDEHSEDHNFQNHSTSFRQDMETIAIDEQNDNNAIDSHLFIYGCA</sequence>
<dbReference type="STRING" id="63057.A0A2P5CC40"/>
<dbReference type="Pfam" id="PF00060">
    <property type="entry name" value="Lig_chan"/>
    <property type="match status" value="1"/>
</dbReference>
<dbReference type="FunFam" id="3.40.190.10:FF:000291">
    <property type="entry name" value="Glutamate receptor"/>
    <property type="match status" value="1"/>
</dbReference>
<dbReference type="InParanoid" id="A0A2P5CC40"/>
<keyword evidence="4 15" id="KW-0812">Transmembrane</keyword>
<dbReference type="AlphaFoldDB" id="A0A2P5CC40"/>
<evidence type="ECO:0000256" key="9">
    <source>
        <dbReference type="ARBA" id="ARBA00023170"/>
    </source>
</evidence>
<keyword evidence="10" id="KW-0325">Glycoprotein</keyword>
<comment type="function">
    <text evidence="13">Glutamate-gated receptor that probably acts as non-selective cation channel.</text>
</comment>
<dbReference type="InterPro" id="IPR019594">
    <property type="entry name" value="Glu/Gly-bd"/>
</dbReference>
<comment type="caution">
    <text evidence="17">The sequence shown here is derived from an EMBL/GenBank/DDBJ whole genome shotgun (WGS) entry which is preliminary data.</text>
</comment>
<dbReference type="GO" id="GO:0015276">
    <property type="term" value="F:ligand-gated monoatomic ion channel activity"/>
    <property type="evidence" value="ECO:0007669"/>
    <property type="project" value="InterPro"/>
</dbReference>
<evidence type="ECO:0000256" key="1">
    <source>
        <dbReference type="ARBA" id="ARBA00004141"/>
    </source>
</evidence>
<organism evidence="17 18">
    <name type="scientific">Trema orientale</name>
    <name type="common">Charcoal tree</name>
    <name type="synonym">Celtis orientalis</name>
    <dbReference type="NCBI Taxonomy" id="63057"/>
    <lineage>
        <taxon>Eukaryota</taxon>
        <taxon>Viridiplantae</taxon>
        <taxon>Streptophyta</taxon>
        <taxon>Embryophyta</taxon>
        <taxon>Tracheophyta</taxon>
        <taxon>Spermatophyta</taxon>
        <taxon>Magnoliopsida</taxon>
        <taxon>eudicotyledons</taxon>
        <taxon>Gunneridae</taxon>
        <taxon>Pentapetalae</taxon>
        <taxon>rosids</taxon>
        <taxon>fabids</taxon>
        <taxon>Rosales</taxon>
        <taxon>Cannabaceae</taxon>
        <taxon>Trema</taxon>
    </lineage>
</organism>
<evidence type="ECO:0000256" key="15">
    <source>
        <dbReference type="SAM" id="Phobius"/>
    </source>
</evidence>
<keyword evidence="12 13" id="KW-0407">Ion channel</keyword>
<evidence type="ECO:0000256" key="5">
    <source>
        <dbReference type="ARBA" id="ARBA00022729"/>
    </source>
</evidence>
<dbReference type="OrthoDB" id="5984008at2759"/>
<name>A0A2P5CC40_TREOI</name>
<evidence type="ECO:0000256" key="13">
    <source>
        <dbReference type="PIRNR" id="PIRNR037090"/>
    </source>
</evidence>
<evidence type="ECO:0000256" key="10">
    <source>
        <dbReference type="ARBA" id="ARBA00023180"/>
    </source>
</evidence>
<dbReference type="InterPro" id="IPR015683">
    <property type="entry name" value="Ionotropic_Glu_rcpt"/>
</dbReference>
<dbReference type="Pfam" id="PF01094">
    <property type="entry name" value="ANF_receptor"/>
    <property type="match status" value="1"/>
</dbReference>
<keyword evidence="14" id="KW-1015">Disulfide bond</keyword>
<dbReference type="SMART" id="SM00079">
    <property type="entry name" value="PBPe"/>
    <property type="match status" value="1"/>
</dbReference>
<evidence type="ECO:0000256" key="6">
    <source>
        <dbReference type="ARBA" id="ARBA00022989"/>
    </source>
</evidence>
<keyword evidence="7 13" id="KW-0406">Ion transport</keyword>
<feature type="disulfide bond" evidence="14">
    <location>
        <begin position="672"/>
        <end position="729"/>
    </location>
</feature>
<dbReference type="Gene3D" id="3.40.50.2300">
    <property type="match status" value="2"/>
</dbReference>
<evidence type="ECO:0000256" key="4">
    <source>
        <dbReference type="ARBA" id="ARBA00022692"/>
    </source>
</evidence>
<evidence type="ECO:0000256" key="14">
    <source>
        <dbReference type="PIRSR" id="PIRSR037090-50"/>
    </source>
</evidence>
<keyword evidence="3 13" id="KW-0813">Transport</keyword>
<reference evidence="18" key="1">
    <citation type="submission" date="2016-06" db="EMBL/GenBank/DDBJ databases">
        <title>Parallel loss of symbiosis genes in relatives of nitrogen-fixing non-legume Parasponia.</title>
        <authorList>
            <person name="Van Velzen R."/>
            <person name="Holmer R."/>
            <person name="Bu F."/>
            <person name="Rutten L."/>
            <person name="Van Zeijl A."/>
            <person name="Liu W."/>
            <person name="Santuari L."/>
            <person name="Cao Q."/>
            <person name="Sharma T."/>
            <person name="Shen D."/>
            <person name="Roswanjaya Y."/>
            <person name="Wardhani T."/>
            <person name="Kalhor M.S."/>
            <person name="Jansen J."/>
            <person name="Van den Hoogen J."/>
            <person name="Gungor B."/>
            <person name="Hartog M."/>
            <person name="Hontelez J."/>
            <person name="Verver J."/>
            <person name="Yang W.-C."/>
            <person name="Schijlen E."/>
            <person name="Repin R."/>
            <person name="Schilthuizen M."/>
            <person name="Schranz E."/>
            <person name="Heidstra R."/>
            <person name="Miyata K."/>
            <person name="Fedorova E."/>
            <person name="Kohlen W."/>
            <person name="Bisseling T."/>
            <person name="Smit S."/>
            <person name="Geurts R."/>
        </authorList>
    </citation>
    <scope>NUCLEOTIDE SEQUENCE [LARGE SCALE GENOMIC DNA]</scope>
    <source>
        <strain evidence="18">cv. RG33-2</strain>
    </source>
</reference>
<keyword evidence="6 15" id="KW-1133">Transmembrane helix</keyword>
<dbReference type="InterPro" id="IPR028082">
    <property type="entry name" value="Peripla_BP_I"/>
</dbReference>
<evidence type="ECO:0000256" key="12">
    <source>
        <dbReference type="ARBA" id="ARBA00023303"/>
    </source>
</evidence>
<dbReference type="PANTHER" id="PTHR18966">
    <property type="entry name" value="IONOTROPIC GLUTAMATE RECEPTOR"/>
    <property type="match status" value="1"/>
</dbReference>
<dbReference type="FunFam" id="1.10.287.70:FF:000037">
    <property type="entry name" value="Glutamate receptor"/>
    <property type="match status" value="1"/>
</dbReference>
<evidence type="ECO:0000259" key="16">
    <source>
        <dbReference type="SMART" id="SM00079"/>
    </source>
</evidence>
<dbReference type="InterPro" id="IPR001320">
    <property type="entry name" value="Iontro_rcpt_C"/>
</dbReference>
<evidence type="ECO:0000256" key="8">
    <source>
        <dbReference type="ARBA" id="ARBA00023136"/>
    </source>
</evidence>
<dbReference type="Pfam" id="PF10613">
    <property type="entry name" value="Lig_chan-Glu_bd"/>
    <property type="match status" value="1"/>
</dbReference>
<evidence type="ECO:0000256" key="11">
    <source>
        <dbReference type="ARBA" id="ARBA00023286"/>
    </source>
</evidence>
<dbReference type="FunFam" id="3.40.190.10:FF:000195">
    <property type="entry name" value="Glutamate receptor 2.7"/>
    <property type="match status" value="1"/>
</dbReference>
<keyword evidence="18" id="KW-1185">Reference proteome</keyword>
<dbReference type="InterPro" id="IPR044440">
    <property type="entry name" value="GABAb_receptor_plant_PBP1"/>
</dbReference>
<keyword evidence="8 13" id="KW-0472">Membrane</keyword>